<dbReference type="AlphaFoldDB" id="A0A8H3DJL8"/>
<dbReference type="EMBL" id="CAJMXA010003955">
    <property type="protein sequence ID" value="CAE6528770.1"/>
    <property type="molecule type" value="Genomic_DNA"/>
</dbReference>
<reference evidence="3" key="1">
    <citation type="submission" date="2021-01" db="EMBL/GenBank/DDBJ databases">
        <authorList>
            <person name="Kaushik A."/>
        </authorList>
    </citation>
    <scope>NUCLEOTIDE SEQUENCE</scope>
    <source>
        <strain evidence="3">AG6-10EEA</strain>
    </source>
</reference>
<feature type="domain" description="DUF6606" evidence="2">
    <location>
        <begin position="15"/>
        <end position="232"/>
    </location>
</feature>
<evidence type="ECO:0000259" key="2">
    <source>
        <dbReference type="Pfam" id="PF20255"/>
    </source>
</evidence>
<name>A0A8H3DJL8_9AGAM</name>
<feature type="coiled-coil region" evidence="1">
    <location>
        <begin position="549"/>
        <end position="576"/>
    </location>
</feature>
<dbReference type="InterPro" id="IPR046541">
    <property type="entry name" value="DUF6606"/>
</dbReference>
<sequence>MTTHIGSAVLEHLAYNVFLPPKLPQEEQEEPFQRSVDLAIVDSVIQSGQEFSAQSGVNSQWSRVDLMLKQLHRYVEVPIEKAQLYEDIKNMKPEAIVALHIRAQNTGLIIRRQADQMSFEAFEVQPQTADVMSVPGKIIRHFPGPAVQVPFSVANDDDFLKEVANILTRMDTDVLDEAHPKTRKAGMDVRESRNSINPNYFIQYFFGFLRGMGAILDPPRIIKRLADETSLDSTITYKHFMAYNLATTLSQCIKRDSFSSDLLYAMRVKMARRLYKVRDTAPQFLIDAAMVAAEGTQSLLQERWDMVQAAQAQSLNQRFPISDFEPAINQKLPYSRNYLEQVFQGRSGQATSLTFNREHSPRLENIATFSQYADGALSQSFKNDPHLALFDFEASVFDHLASWTSECTQENYSRACAIMSSCFRQYLAAAKSYYTADIADQSIMMLTLTRMWMAIDELATKDCPLLREYSPELPVDLLDPLLLRTAQHIEQARIIQQHICMRRAGALVNNPSIFSDGATDACFAVQFFRNSSRHQEIKLEIERDAQMRKNKKIQELAEQNSQYKRLSKEIQVMSHEYSYTDGWQRHSRYCTLCDKENEQGRLEIRPYEWPLPSAELCAKVVVFELERPASFTIWRDITYEILVDLGTRSPRDECTQYTTLKAYDPLDPWVSTPFTTPRITIASATKSFMRSHYSGTISIPTDESQVCMDNALQFRLYDKKGEAWATGPFPDVTFAKFGSLKLPPNSLYRHLEYALESTTHTSNQVLADQHNCPEGLTLHEWIAFGTLRSGARLQWMNIIRGLEEDLLTFSSDEVCLLHTQAAWQIGPLSNDGSREWHEEIGKLASSELHFDYW</sequence>
<keyword evidence="1" id="KW-0175">Coiled coil</keyword>
<evidence type="ECO:0000313" key="3">
    <source>
        <dbReference type="EMBL" id="CAE6528770.1"/>
    </source>
</evidence>
<accession>A0A8H3DJL8</accession>
<protein>
    <recommendedName>
        <fullName evidence="2">DUF6606 domain-containing protein</fullName>
    </recommendedName>
</protein>
<dbReference type="Pfam" id="PF20255">
    <property type="entry name" value="DUF6606"/>
    <property type="match status" value="1"/>
</dbReference>
<proteinExistence type="predicted"/>
<evidence type="ECO:0000313" key="4">
    <source>
        <dbReference type="Proteomes" id="UP000663853"/>
    </source>
</evidence>
<comment type="caution">
    <text evidence="3">The sequence shown here is derived from an EMBL/GenBank/DDBJ whole genome shotgun (WGS) entry which is preliminary data.</text>
</comment>
<organism evidence="3 4">
    <name type="scientific">Rhizoctonia solani</name>
    <dbReference type="NCBI Taxonomy" id="456999"/>
    <lineage>
        <taxon>Eukaryota</taxon>
        <taxon>Fungi</taxon>
        <taxon>Dikarya</taxon>
        <taxon>Basidiomycota</taxon>
        <taxon>Agaricomycotina</taxon>
        <taxon>Agaricomycetes</taxon>
        <taxon>Cantharellales</taxon>
        <taxon>Ceratobasidiaceae</taxon>
        <taxon>Rhizoctonia</taxon>
    </lineage>
</organism>
<dbReference type="Proteomes" id="UP000663853">
    <property type="component" value="Unassembled WGS sequence"/>
</dbReference>
<gene>
    <name evidence="3" type="ORF">RDB_LOCUS164302</name>
</gene>
<evidence type="ECO:0000256" key="1">
    <source>
        <dbReference type="SAM" id="Coils"/>
    </source>
</evidence>